<reference evidence="1" key="1">
    <citation type="submission" date="2024-01" db="EMBL/GenBank/DDBJ databases">
        <authorList>
            <person name="Webb A."/>
        </authorList>
    </citation>
    <scope>NUCLEOTIDE SEQUENCE</scope>
    <source>
        <strain evidence="1">Pm1</strain>
    </source>
</reference>
<proteinExistence type="predicted"/>
<accession>A0AAV1U099</accession>
<gene>
    <name evidence="1" type="ORF">PM001_LOCUS13249</name>
</gene>
<evidence type="ECO:0000313" key="2">
    <source>
        <dbReference type="Proteomes" id="UP001162060"/>
    </source>
</evidence>
<dbReference type="AlphaFoldDB" id="A0AAV1U099"/>
<comment type="caution">
    <text evidence="1">The sequence shown here is derived from an EMBL/GenBank/DDBJ whole genome shotgun (WGS) entry which is preliminary data.</text>
</comment>
<name>A0AAV1U099_9STRA</name>
<organism evidence="1 2">
    <name type="scientific">Peronospora matthiolae</name>
    <dbReference type="NCBI Taxonomy" id="2874970"/>
    <lineage>
        <taxon>Eukaryota</taxon>
        <taxon>Sar</taxon>
        <taxon>Stramenopiles</taxon>
        <taxon>Oomycota</taxon>
        <taxon>Peronosporomycetes</taxon>
        <taxon>Peronosporales</taxon>
        <taxon>Peronosporaceae</taxon>
        <taxon>Peronospora</taxon>
    </lineage>
</organism>
<protein>
    <submittedName>
        <fullName evidence="1">Uncharacterized protein</fullName>
    </submittedName>
</protein>
<evidence type="ECO:0000313" key="1">
    <source>
        <dbReference type="EMBL" id="CAK7928099.1"/>
    </source>
</evidence>
<dbReference type="Proteomes" id="UP001162060">
    <property type="component" value="Unassembled WGS sequence"/>
</dbReference>
<dbReference type="EMBL" id="CAKLBY020000119">
    <property type="protein sequence ID" value="CAK7928099.1"/>
    <property type="molecule type" value="Genomic_DNA"/>
</dbReference>
<sequence>MSMEASTKLATISRDQLLAVVQKYYCDVRPKKLKAPSTFVTKTDTAPAIDMEHDAYLEGKFGASSEEMMEIAPREVKKKQTLNG</sequence>